<evidence type="ECO:0000259" key="7">
    <source>
        <dbReference type="Pfam" id="PF01490"/>
    </source>
</evidence>
<evidence type="ECO:0000256" key="6">
    <source>
        <dbReference type="SAM" id="Phobius"/>
    </source>
</evidence>
<evidence type="ECO:0000256" key="1">
    <source>
        <dbReference type="ARBA" id="ARBA00004141"/>
    </source>
</evidence>
<dbReference type="Pfam" id="PF14342">
    <property type="entry name" value="DUF4396"/>
    <property type="match status" value="1"/>
</dbReference>
<feature type="transmembrane region" description="Helical" evidence="6">
    <location>
        <begin position="166"/>
        <end position="185"/>
    </location>
</feature>
<evidence type="ECO:0000259" key="8">
    <source>
        <dbReference type="Pfam" id="PF14342"/>
    </source>
</evidence>
<feature type="transmembrane region" description="Helical" evidence="6">
    <location>
        <begin position="334"/>
        <end position="358"/>
    </location>
</feature>
<feature type="domain" description="DUF4396" evidence="8">
    <location>
        <begin position="434"/>
        <end position="528"/>
    </location>
</feature>
<feature type="domain" description="Amino acid transporter transmembrane" evidence="7">
    <location>
        <begin position="121"/>
        <end position="423"/>
    </location>
</feature>
<feature type="transmembrane region" description="Helical" evidence="6">
    <location>
        <begin position="77"/>
        <end position="99"/>
    </location>
</feature>
<dbReference type="PANTHER" id="PTHR22950">
    <property type="entry name" value="AMINO ACID TRANSPORTER"/>
    <property type="match status" value="1"/>
</dbReference>
<protein>
    <recommendedName>
        <fullName evidence="11">Amino acid transporter transmembrane domain-containing protein</fullName>
    </recommendedName>
</protein>
<name>A0ABR3QMD0_9PLEO</name>
<evidence type="ECO:0000256" key="2">
    <source>
        <dbReference type="ARBA" id="ARBA00008066"/>
    </source>
</evidence>
<evidence type="ECO:0000256" key="4">
    <source>
        <dbReference type="ARBA" id="ARBA00022989"/>
    </source>
</evidence>
<dbReference type="Pfam" id="PF01490">
    <property type="entry name" value="Aa_trans"/>
    <property type="match status" value="1"/>
</dbReference>
<accession>A0ABR3QMD0</accession>
<comment type="caution">
    <text evidence="9">The sequence shown here is derived from an EMBL/GenBank/DDBJ whole genome shotgun (WGS) entry which is preliminary data.</text>
</comment>
<feature type="transmembrane region" description="Helical" evidence="6">
    <location>
        <begin position="215"/>
        <end position="240"/>
    </location>
</feature>
<keyword evidence="4 6" id="KW-1133">Transmembrane helix</keyword>
<sequence>MSDLKYADEKAPDQVVGTPAIDSEDEGLTFDALVAKDHGHDIKLRTMSWQKAAWLLAGDQVCLAIMAQSWSLSVLGWVPGIITMLLAGTFFYFTSMTMWKFIMKHTLTLDLRVWQLIGFHILTGAKVINTLSDHSLCTVAFSVIVTLMGIVMSLPRTLRHVSFMSMFSAACMGIAILLFLVFAGIEDAPGLGYTGTYPEAGLVKTYALPPTGTTFVAAMNAVLNITFLWVPQILFPSFIAEMEKPQDFPKSLAVLFGLSAFLFIVPPAVGFRYLGQYATAPAFGSLGVVVYKKASFAFVIVPTLVIGVIYANVSAKYVYKHVMRGSHHEHSNTLVGWGVWTAVMAAIWWIGFIFAEVIPSMGDFLSLLGAAFDSFFGFIYFAIAYWQMNKHNLFGGLSRSVKTAFHAIVMLVGLFLLGPGLYAACEAIVADYSGMASGITSSMLLETALLRYGYDRLPWMAAARTAAGMSMISMITMELAENVVDYHLTGGAVQWDSPAFWGAALLSVSAGFIAPLPYNYVRLRKYGKACH</sequence>
<keyword evidence="5 6" id="KW-0472">Membrane</keyword>
<dbReference type="InterPro" id="IPR025509">
    <property type="entry name" value="DUF4396"/>
</dbReference>
<keyword evidence="3 6" id="KW-0812">Transmembrane</keyword>
<feature type="transmembrane region" description="Helical" evidence="6">
    <location>
        <begin position="407"/>
        <end position="429"/>
    </location>
</feature>
<dbReference type="PANTHER" id="PTHR22950:SF567">
    <property type="entry name" value="AMINO ACID TRANSPORTER TRANSMEMBRANE DOMAIN-CONTAINING PROTEIN"/>
    <property type="match status" value="1"/>
</dbReference>
<evidence type="ECO:0008006" key="11">
    <source>
        <dbReference type="Google" id="ProtNLM"/>
    </source>
</evidence>
<organism evidence="9 10">
    <name type="scientific">Paraconiothyrium brasiliense</name>
    <dbReference type="NCBI Taxonomy" id="300254"/>
    <lineage>
        <taxon>Eukaryota</taxon>
        <taxon>Fungi</taxon>
        <taxon>Dikarya</taxon>
        <taxon>Ascomycota</taxon>
        <taxon>Pezizomycotina</taxon>
        <taxon>Dothideomycetes</taxon>
        <taxon>Pleosporomycetidae</taxon>
        <taxon>Pleosporales</taxon>
        <taxon>Massarineae</taxon>
        <taxon>Didymosphaeriaceae</taxon>
        <taxon>Paraconiothyrium</taxon>
    </lineage>
</organism>
<evidence type="ECO:0000313" key="10">
    <source>
        <dbReference type="Proteomes" id="UP001521785"/>
    </source>
</evidence>
<feature type="transmembrane region" description="Helical" evidence="6">
    <location>
        <begin position="294"/>
        <end position="313"/>
    </location>
</feature>
<keyword evidence="10" id="KW-1185">Reference proteome</keyword>
<comment type="subcellular location">
    <subcellularLocation>
        <location evidence="1">Membrane</location>
        <topology evidence="1">Multi-pass membrane protein</topology>
    </subcellularLocation>
</comment>
<feature type="transmembrane region" description="Helical" evidence="6">
    <location>
        <begin position="134"/>
        <end position="154"/>
    </location>
</feature>
<evidence type="ECO:0000313" key="9">
    <source>
        <dbReference type="EMBL" id="KAL1593301.1"/>
    </source>
</evidence>
<dbReference type="EMBL" id="JAKJXO020000019">
    <property type="protein sequence ID" value="KAL1593301.1"/>
    <property type="molecule type" value="Genomic_DNA"/>
</dbReference>
<proteinExistence type="inferred from homology"/>
<dbReference type="Proteomes" id="UP001521785">
    <property type="component" value="Unassembled WGS sequence"/>
</dbReference>
<feature type="transmembrane region" description="Helical" evidence="6">
    <location>
        <begin position="252"/>
        <end position="274"/>
    </location>
</feature>
<reference evidence="9 10" key="1">
    <citation type="submission" date="2024-02" db="EMBL/GenBank/DDBJ databases">
        <title>De novo assembly and annotation of 12 fungi associated with fruit tree decline syndrome in Ontario, Canada.</title>
        <authorList>
            <person name="Sulman M."/>
            <person name="Ellouze W."/>
            <person name="Ilyukhin E."/>
        </authorList>
    </citation>
    <scope>NUCLEOTIDE SEQUENCE [LARGE SCALE GENOMIC DNA]</scope>
    <source>
        <strain evidence="9 10">M42-189</strain>
    </source>
</reference>
<evidence type="ECO:0000256" key="3">
    <source>
        <dbReference type="ARBA" id="ARBA00022692"/>
    </source>
</evidence>
<gene>
    <name evidence="9" type="ORF">SLS60_010909</name>
</gene>
<feature type="transmembrane region" description="Helical" evidence="6">
    <location>
        <begin position="364"/>
        <end position="386"/>
    </location>
</feature>
<feature type="transmembrane region" description="Helical" evidence="6">
    <location>
        <begin position="500"/>
        <end position="521"/>
    </location>
</feature>
<comment type="similarity">
    <text evidence="2">Belongs to the amino acid/polyamine transporter 2 family.</text>
</comment>
<evidence type="ECO:0000256" key="5">
    <source>
        <dbReference type="ARBA" id="ARBA00023136"/>
    </source>
</evidence>
<dbReference type="InterPro" id="IPR013057">
    <property type="entry name" value="AA_transpt_TM"/>
</dbReference>